<proteinExistence type="predicted"/>
<organism evidence="2 3">
    <name type="scientific">Chrysochromulina tobinii</name>
    <dbReference type="NCBI Taxonomy" id="1460289"/>
    <lineage>
        <taxon>Eukaryota</taxon>
        <taxon>Haptista</taxon>
        <taxon>Haptophyta</taxon>
        <taxon>Prymnesiophyceae</taxon>
        <taxon>Prymnesiales</taxon>
        <taxon>Chrysochromulinaceae</taxon>
        <taxon>Chrysochromulina</taxon>
    </lineage>
</organism>
<evidence type="ECO:0000256" key="1">
    <source>
        <dbReference type="SAM" id="MobiDB-lite"/>
    </source>
</evidence>
<gene>
    <name evidence="2" type="ORF">Ctob_013002</name>
</gene>
<name>A0A0M0K1Q5_9EUKA</name>
<accession>A0A0M0K1Q5</accession>
<dbReference type="OrthoDB" id="10675758at2759"/>
<evidence type="ECO:0000313" key="2">
    <source>
        <dbReference type="EMBL" id="KOO32744.1"/>
    </source>
</evidence>
<dbReference type="AlphaFoldDB" id="A0A0M0K1Q5"/>
<sequence>MYAIMRAACGLGLDYHGWPAGVGVLLSRHEGIPARPRLLTLGADTEKLKREGQYLEHRYGRDAGNGWAYNHALGKLRLFQEKLLKEKWGEVPSAPSIRELEGQIGIRALLELEEEEGGRHGRAPKRGDDEDEDEEDAPLASRRTLDKAAVPPPPTAGLGLPTSSLTTASGPTAGYLEGQWVEVLCSGDQWRPARVDNVNVEEGTYDIVFDGEGDDDEKGVAADRLRARPRAL</sequence>
<dbReference type="EMBL" id="JWZX01001694">
    <property type="protein sequence ID" value="KOO32744.1"/>
    <property type="molecule type" value="Genomic_DNA"/>
</dbReference>
<evidence type="ECO:0008006" key="4">
    <source>
        <dbReference type="Google" id="ProtNLM"/>
    </source>
</evidence>
<protein>
    <recommendedName>
        <fullName evidence="4">Tudor domain-containing protein</fullName>
    </recommendedName>
</protein>
<dbReference type="Gene3D" id="2.30.30.140">
    <property type="match status" value="1"/>
</dbReference>
<evidence type="ECO:0000313" key="3">
    <source>
        <dbReference type="Proteomes" id="UP000037460"/>
    </source>
</evidence>
<reference evidence="3" key="1">
    <citation type="journal article" date="2015" name="PLoS Genet.">
        <title>Genome Sequence and Transcriptome Analyses of Chrysochromulina tobin: Metabolic Tools for Enhanced Algal Fitness in the Prominent Order Prymnesiales (Haptophyceae).</title>
        <authorList>
            <person name="Hovde B.T."/>
            <person name="Deodato C.R."/>
            <person name="Hunsperger H.M."/>
            <person name="Ryken S.A."/>
            <person name="Yost W."/>
            <person name="Jha R.K."/>
            <person name="Patterson J."/>
            <person name="Monnat R.J. Jr."/>
            <person name="Barlow S.B."/>
            <person name="Starkenburg S.R."/>
            <person name="Cattolico R.A."/>
        </authorList>
    </citation>
    <scope>NUCLEOTIDE SEQUENCE</scope>
    <source>
        <strain evidence="3">CCMP291</strain>
    </source>
</reference>
<comment type="caution">
    <text evidence="2">The sequence shown here is derived from an EMBL/GenBank/DDBJ whole genome shotgun (WGS) entry which is preliminary data.</text>
</comment>
<keyword evidence="3" id="KW-1185">Reference proteome</keyword>
<feature type="region of interest" description="Disordered" evidence="1">
    <location>
        <begin position="111"/>
        <end position="165"/>
    </location>
</feature>
<feature type="region of interest" description="Disordered" evidence="1">
    <location>
        <begin position="209"/>
        <end position="232"/>
    </location>
</feature>
<dbReference type="Proteomes" id="UP000037460">
    <property type="component" value="Unassembled WGS sequence"/>
</dbReference>